<protein>
    <submittedName>
        <fullName evidence="4">Type III</fullName>
    </submittedName>
</protein>
<dbReference type="EMBL" id="LHPG02000008">
    <property type="protein sequence ID" value="PRW56551.1"/>
    <property type="molecule type" value="Genomic_DNA"/>
</dbReference>
<dbReference type="InterPro" id="IPR001660">
    <property type="entry name" value="SAM"/>
</dbReference>
<feature type="domain" description="SAM" evidence="2">
    <location>
        <begin position="110"/>
        <end position="178"/>
    </location>
</feature>
<dbReference type="Pfam" id="PF07647">
    <property type="entry name" value="SAM_2"/>
    <property type="match status" value="1"/>
</dbReference>
<dbReference type="InterPro" id="IPR013761">
    <property type="entry name" value="SAM/pointed_sf"/>
</dbReference>
<dbReference type="PANTHER" id="PTHR15136:SF13">
    <property type="entry name" value="SAM DOMAIN-CONTAINING PROTEIN"/>
    <property type="match status" value="1"/>
</dbReference>
<comment type="caution">
    <text evidence="4">The sequence shown here is derived from an EMBL/GenBank/DDBJ whole genome shotgun (WGS) entry which is preliminary data.</text>
</comment>
<organism evidence="4 5">
    <name type="scientific">Chlorella sorokiniana</name>
    <name type="common">Freshwater green alga</name>
    <dbReference type="NCBI Taxonomy" id="3076"/>
    <lineage>
        <taxon>Eukaryota</taxon>
        <taxon>Viridiplantae</taxon>
        <taxon>Chlorophyta</taxon>
        <taxon>core chlorophytes</taxon>
        <taxon>Trebouxiophyceae</taxon>
        <taxon>Chlorellales</taxon>
        <taxon>Chlorellaceae</taxon>
        <taxon>Chlorella clade</taxon>
        <taxon>Chlorella</taxon>
    </lineage>
</organism>
<feature type="signal peptide" evidence="1">
    <location>
        <begin position="1"/>
        <end position="27"/>
    </location>
</feature>
<dbReference type="Gene3D" id="1.10.150.50">
    <property type="entry name" value="Transcription Factor, Ets-1"/>
    <property type="match status" value="1"/>
</dbReference>
<evidence type="ECO:0000313" key="5">
    <source>
        <dbReference type="Proteomes" id="UP000239899"/>
    </source>
</evidence>
<keyword evidence="5" id="KW-1185">Reference proteome</keyword>
<dbReference type="GO" id="GO:0005783">
    <property type="term" value="C:endoplasmic reticulum"/>
    <property type="evidence" value="ECO:0007669"/>
    <property type="project" value="TreeGrafter"/>
</dbReference>
<feature type="chain" id="PRO_5015165718" evidence="1">
    <location>
        <begin position="28"/>
        <end position="213"/>
    </location>
</feature>
<dbReference type="GO" id="GO:0005509">
    <property type="term" value="F:calcium ion binding"/>
    <property type="evidence" value="ECO:0007669"/>
    <property type="project" value="InterPro"/>
</dbReference>
<dbReference type="PANTHER" id="PTHR15136">
    <property type="entry name" value="STROMAL INTERACTION MOLECULE HOMOLOG"/>
    <property type="match status" value="1"/>
</dbReference>
<evidence type="ECO:0000313" key="4">
    <source>
        <dbReference type="EMBL" id="PRW56551.1"/>
    </source>
</evidence>
<proteinExistence type="predicted"/>
<keyword evidence="1" id="KW-0732">Signal</keyword>
<dbReference type="AlphaFoldDB" id="A0A2P6TR67"/>
<dbReference type="GO" id="GO:0006874">
    <property type="term" value="P:intracellular calcium ion homeostasis"/>
    <property type="evidence" value="ECO:0007669"/>
    <property type="project" value="TreeGrafter"/>
</dbReference>
<dbReference type="OrthoDB" id="515703at2759"/>
<accession>A0A2P6TR67</accession>
<name>A0A2P6TR67_CHLSO</name>
<dbReference type="Gene3D" id="1.10.238.10">
    <property type="entry name" value="EF-hand"/>
    <property type="match status" value="1"/>
</dbReference>
<dbReference type="GO" id="GO:0005246">
    <property type="term" value="F:calcium channel regulator activity"/>
    <property type="evidence" value="ECO:0007669"/>
    <property type="project" value="InterPro"/>
</dbReference>
<dbReference type="PROSITE" id="PS50105">
    <property type="entry name" value="SAM_DOMAIN"/>
    <property type="match status" value="1"/>
</dbReference>
<dbReference type="InterPro" id="IPR037608">
    <property type="entry name" value="STIM1/2"/>
</dbReference>
<reference evidence="4 5" key="1">
    <citation type="journal article" date="2018" name="Plant J.">
        <title>Genome sequences of Chlorella sorokiniana UTEX 1602 and Micractinium conductrix SAG 241.80: implications to maltose excretion by a green alga.</title>
        <authorList>
            <person name="Arriola M.B."/>
            <person name="Velmurugan N."/>
            <person name="Zhang Y."/>
            <person name="Plunkett M.H."/>
            <person name="Hondzo H."/>
            <person name="Barney B.M."/>
        </authorList>
    </citation>
    <scope>NUCLEOTIDE SEQUENCE [LARGE SCALE GENOMIC DNA]</scope>
    <source>
        <strain evidence="5">UTEX 1602</strain>
    </source>
</reference>
<dbReference type="GO" id="GO:0005886">
    <property type="term" value="C:plasma membrane"/>
    <property type="evidence" value="ECO:0007669"/>
    <property type="project" value="TreeGrafter"/>
</dbReference>
<dbReference type="FunFam" id="1.10.150.50:FF:000074">
    <property type="entry name" value="Stromal interaction molecule"/>
    <property type="match status" value="1"/>
</dbReference>
<feature type="domain" description="EF-hand" evidence="3">
    <location>
        <begin position="32"/>
        <end position="67"/>
    </location>
</feature>
<evidence type="ECO:0000256" key="1">
    <source>
        <dbReference type="SAM" id="SignalP"/>
    </source>
</evidence>
<dbReference type="STRING" id="3076.A0A2P6TR67"/>
<dbReference type="Proteomes" id="UP000239899">
    <property type="component" value="Unassembled WGS sequence"/>
</dbReference>
<dbReference type="SUPFAM" id="SSF47769">
    <property type="entry name" value="SAM/Pointed domain"/>
    <property type="match status" value="1"/>
</dbReference>
<sequence>MARWRRLARALAASALLLCFCAAVAHGSSEQQRQRAAEQLFQQLDANKDGEVTAAETAHYVDQDAGFDWLAQEGWSVAAAAQHSQQALDGADAGGTVSKAELAAHLRALLQDHRVVDWVEHGLGLPQYAAAFKRNAVTALDFPLLLSDGGATLAADLGVTSRLHQQQILRGLKRLVLGLGQLPAPPQQLECAAVNKSATSQQQQQAADRLMGR</sequence>
<evidence type="ECO:0000259" key="2">
    <source>
        <dbReference type="PROSITE" id="PS50105"/>
    </source>
</evidence>
<evidence type="ECO:0000259" key="3">
    <source>
        <dbReference type="PROSITE" id="PS50222"/>
    </source>
</evidence>
<dbReference type="GO" id="GO:0002115">
    <property type="term" value="P:store-operated calcium entry"/>
    <property type="evidence" value="ECO:0007669"/>
    <property type="project" value="TreeGrafter"/>
</dbReference>
<dbReference type="PROSITE" id="PS50222">
    <property type="entry name" value="EF_HAND_2"/>
    <property type="match status" value="1"/>
</dbReference>
<dbReference type="InterPro" id="IPR002048">
    <property type="entry name" value="EF_hand_dom"/>
</dbReference>
<gene>
    <name evidence="4" type="ORF">C2E21_4496</name>
</gene>